<evidence type="ECO:0000256" key="1">
    <source>
        <dbReference type="SAM" id="MobiDB-lite"/>
    </source>
</evidence>
<protein>
    <submittedName>
        <fullName evidence="2 3">UvrD/REP helicase</fullName>
    </submittedName>
</protein>
<gene>
    <name evidence="2" type="ORF">ZHAS_00009500</name>
</gene>
<evidence type="ECO:0000313" key="4">
    <source>
        <dbReference type="Proteomes" id="UP000030765"/>
    </source>
</evidence>
<keyword evidence="2" id="KW-0378">Hydrolase</keyword>
<keyword evidence="2" id="KW-0347">Helicase</keyword>
<keyword evidence="2" id="KW-0547">Nucleotide-binding</keyword>
<evidence type="ECO:0000313" key="2">
    <source>
        <dbReference type="EMBL" id="KFB41804.1"/>
    </source>
</evidence>
<dbReference type="VEuPathDB" id="VectorBase:ASIC009500"/>
<feature type="region of interest" description="Disordered" evidence="1">
    <location>
        <begin position="29"/>
        <end position="108"/>
    </location>
</feature>
<sequence length="108" mass="11905">MNLLGPSSLRPWAPVGGNLCAASRACRDFHPGREEKPSVEIKQEWPTKTKVEGARASQTQHQSKSQPHRNNLPEQPNTQAHAGGAKFDVSSERKEASVSEKPRQCGHR</sequence>
<dbReference type="EMBL" id="ATLV01017141">
    <property type="status" value="NOT_ANNOTATED_CDS"/>
    <property type="molecule type" value="Genomic_DNA"/>
</dbReference>
<dbReference type="Proteomes" id="UP000030765">
    <property type="component" value="Unassembled WGS sequence"/>
</dbReference>
<accession>A0A084VV10</accession>
<feature type="compositionally biased region" description="Basic and acidic residues" evidence="1">
    <location>
        <begin position="29"/>
        <end position="53"/>
    </location>
</feature>
<feature type="compositionally biased region" description="Basic and acidic residues" evidence="1">
    <location>
        <begin position="89"/>
        <end position="108"/>
    </location>
</feature>
<dbReference type="GO" id="GO:0004386">
    <property type="term" value="F:helicase activity"/>
    <property type="evidence" value="ECO:0007669"/>
    <property type="project" value="UniProtKB-KW"/>
</dbReference>
<dbReference type="EMBL" id="KE525157">
    <property type="protein sequence ID" value="KFB41804.1"/>
    <property type="molecule type" value="Genomic_DNA"/>
</dbReference>
<feature type="compositionally biased region" description="Polar residues" evidence="1">
    <location>
        <begin position="56"/>
        <end position="80"/>
    </location>
</feature>
<reference evidence="2 4" key="1">
    <citation type="journal article" date="2014" name="BMC Genomics">
        <title>Genome sequence of Anopheles sinensis provides insight into genetics basis of mosquito competence for malaria parasites.</title>
        <authorList>
            <person name="Zhou D."/>
            <person name="Zhang D."/>
            <person name="Ding G."/>
            <person name="Shi L."/>
            <person name="Hou Q."/>
            <person name="Ye Y."/>
            <person name="Xu Y."/>
            <person name="Zhou H."/>
            <person name="Xiong C."/>
            <person name="Li S."/>
            <person name="Yu J."/>
            <person name="Hong S."/>
            <person name="Yu X."/>
            <person name="Zou P."/>
            <person name="Chen C."/>
            <person name="Chang X."/>
            <person name="Wang W."/>
            <person name="Lv Y."/>
            <person name="Sun Y."/>
            <person name="Ma L."/>
            <person name="Shen B."/>
            <person name="Zhu C."/>
        </authorList>
    </citation>
    <scope>NUCLEOTIDE SEQUENCE [LARGE SCALE GENOMIC DNA]</scope>
</reference>
<dbReference type="EnsemblMetazoa" id="ASIC009500-RA">
    <property type="protein sequence ID" value="ASIC009500-PA"/>
    <property type="gene ID" value="ASIC009500"/>
</dbReference>
<proteinExistence type="predicted"/>
<keyword evidence="2" id="KW-0067">ATP-binding</keyword>
<name>A0A084VV10_ANOSI</name>
<dbReference type="AlphaFoldDB" id="A0A084VV10"/>
<keyword evidence="4" id="KW-1185">Reference proteome</keyword>
<organism evidence="2">
    <name type="scientific">Anopheles sinensis</name>
    <name type="common">Mosquito</name>
    <dbReference type="NCBI Taxonomy" id="74873"/>
    <lineage>
        <taxon>Eukaryota</taxon>
        <taxon>Metazoa</taxon>
        <taxon>Ecdysozoa</taxon>
        <taxon>Arthropoda</taxon>
        <taxon>Hexapoda</taxon>
        <taxon>Insecta</taxon>
        <taxon>Pterygota</taxon>
        <taxon>Neoptera</taxon>
        <taxon>Endopterygota</taxon>
        <taxon>Diptera</taxon>
        <taxon>Nematocera</taxon>
        <taxon>Culicoidea</taxon>
        <taxon>Culicidae</taxon>
        <taxon>Anophelinae</taxon>
        <taxon>Anopheles</taxon>
    </lineage>
</organism>
<evidence type="ECO:0000313" key="3">
    <source>
        <dbReference type="EnsemblMetazoa" id="ASIC009500-PA"/>
    </source>
</evidence>
<reference evidence="3" key="2">
    <citation type="submission" date="2020-05" db="UniProtKB">
        <authorList>
            <consortium name="EnsemblMetazoa"/>
        </authorList>
    </citation>
    <scope>IDENTIFICATION</scope>
</reference>